<dbReference type="Proteomes" id="UP000050741">
    <property type="component" value="Unassembled WGS sequence"/>
</dbReference>
<name>A0A183CQT1_GLOPA</name>
<protein>
    <submittedName>
        <fullName evidence="3">E3 ubiquitin-protein ligase</fullName>
    </submittedName>
</protein>
<accession>A0A183CQT1</accession>
<feature type="compositionally biased region" description="Basic residues" evidence="1">
    <location>
        <begin position="7"/>
        <end position="20"/>
    </location>
</feature>
<evidence type="ECO:0000256" key="1">
    <source>
        <dbReference type="SAM" id="MobiDB-lite"/>
    </source>
</evidence>
<reference evidence="2" key="1">
    <citation type="submission" date="2013-12" db="EMBL/GenBank/DDBJ databases">
        <authorList>
            <person name="Aslett M."/>
        </authorList>
    </citation>
    <scope>NUCLEOTIDE SEQUENCE [LARGE SCALE GENOMIC DNA]</scope>
    <source>
        <strain evidence="2">Lindley</strain>
    </source>
</reference>
<proteinExistence type="predicted"/>
<reference evidence="3" key="3">
    <citation type="submission" date="2016-06" db="UniProtKB">
        <authorList>
            <consortium name="WormBaseParasite"/>
        </authorList>
    </citation>
    <scope>IDENTIFICATION</scope>
</reference>
<dbReference type="WBParaSite" id="GPLIN_001523900">
    <property type="protein sequence ID" value="GPLIN_001523900"/>
    <property type="gene ID" value="GPLIN_001523900"/>
</dbReference>
<feature type="compositionally biased region" description="Polar residues" evidence="1">
    <location>
        <begin position="22"/>
        <end position="32"/>
    </location>
</feature>
<evidence type="ECO:0000313" key="3">
    <source>
        <dbReference type="WBParaSite" id="GPLIN_001523900"/>
    </source>
</evidence>
<feature type="region of interest" description="Disordered" evidence="1">
    <location>
        <begin position="1"/>
        <end position="32"/>
    </location>
</feature>
<sequence>MATNRPLHQRRKPKHHRHGSAHNGTRSSDQQQADDFLVFGYSAKLNSPRNEQHGPSMDEQQQPLDESVHLIPWNGDDRLKIDRIWESALKFQLLHQLQIVQHVFSGFFSSDRTMCAFI</sequence>
<organism evidence="2 3">
    <name type="scientific">Globodera pallida</name>
    <name type="common">Potato cyst nematode worm</name>
    <name type="synonym">Heterodera pallida</name>
    <dbReference type="NCBI Taxonomy" id="36090"/>
    <lineage>
        <taxon>Eukaryota</taxon>
        <taxon>Metazoa</taxon>
        <taxon>Ecdysozoa</taxon>
        <taxon>Nematoda</taxon>
        <taxon>Chromadorea</taxon>
        <taxon>Rhabditida</taxon>
        <taxon>Tylenchina</taxon>
        <taxon>Tylenchomorpha</taxon>
        <taxon>Tylenchoidea</taxon>
        <taxon>Heteroderidae</taxon>
        <taxon>Heteroderinae</taxon>
        <taxon>Globodera</taxon>
    </lineage>
</organism>
<keyword evidence="2" id="KW-1185">Reference proteome</keyword>
<evidence type="ECO:0000313" key="2">
    <source>
        <dbReference type="Proteomes" id="UP000050741"/>
    </source>
</evidence>
<dbReference type="AlphaFoldDB" id="A0A183CQT1"/>
<reference evidence="2" key="2">
    <citation type="submission" date="2014-05" db="EMBL/GenBank/DDBJ databases">
        <title>The genome and life-stage specific transcriptomes of Globodera pallida elucidate key aspects of plant parasitism by a cyst nematode.</title>
        <authorList>
            <person name="Cotton J.A."/>
            <person name="Lilley C.J."/>
            <person name="Jones L.M."/>
            <person name="Kikuchi T."/>
            <person name="Reid A.J."/>
            <person name="Thorpe P."/>
            <person name="Tsai I.J."/>
            <person name="Beasley H."/>
            <person name="Blok V."/>
            <person name="Cock P.J.A."/>
            <person name="Van den Akker S.E."/>
            <person name="Holroyd N."/>
            <person name="Hunt M."/>
            <person name="Mantelin S."/>
            <person name="Naghra H."/>
            <person name="Pain A."/>
            <person name="Palomares-Rius J.E."/>
            <person name="Zarowiecki M."/>
            <person name="Berriman M."/>
            <person name="Jones J.T."/>
            <person name="Urwin P.E."/>
        </authorList>
    </citation>
    <scope>NUCLEOTIDE SEQUENCE [LARGE SCALE GENOMIC DNA]</scope>
    <source>
        <strain evidence="2">Lindley</strain>
    </source>
</reference>